<sequence>MPRGPTRRHPASARQSNFLITRHSERILWCIRATMETECSRLADTIHQLAQNHHKPRYLVAIGGSPGSGKTTTAKMVTHLLNKGSVKRTVLISMDGFHLSRAALDKLPDPEMAHARRGAPWTFDLPRFQDFVRRLYTWANAVPLCTSVKGWSDAEVLTAPTFDHEVKDPVEDGIIITPDTSIIILEGNYLLLNEPGWRDISSLFDYRVFINIDLQEARSRVAKRHVHAGIERTLEEGLRRVDSNDYLNALLIHEKLLVPDMFVESIPWSFTEAS</sequence>
<dbReference type="InterPro" id="IPR027417">
    <property type="entry name" value="P-loop_NTPase"/>
</dbReference>
<gene>
    <name evidence="2" type="ORF">M752DRAFT_299474</name>
</gene>
<proteinExistence type="predicted"/>
<dbReference type="Proteomes" id="UP000254937">
    <property type="component" value="Unassembled WGS sequence"/>
</dbReference>
<evidence type="ECO:0000313" key="2">
    <source>
        <dbReference type="EMBL" id="RDK47579.1"/>
    </source>
</evidence>
<protein>
    <submittedName>
        <fullName evidence="2">Phosphoribulokinase/uridine kinase</fullName>
    </submittedName>
</protein>
<dbReference type="Gene3D" id="3.40.50.300">
    <property type="entry name" value="P-loop containing nucleotide triphosphate hydrolases"/>
    <property type="match status" value="2"/>
</dbReference>
<dbReference type="PANTHER" id="PTHR10285">
    <property type="entry name" value="URIDINE KINASE"/>
    <property type="match status" value="1"/>
</dbReference>
<dbReference type="GO" id="GO:0005524">
    <property type="term" value="F:ATP binding"/>
    <property type="evidence" value="ECO:0007669"/>
    <property type="project" value="InterPro"/>
</dbReference>
<keyword evidence="2" id="KW-0808">Transferase</keyword>
<evidence type="ECO:0000259" key="1">
    <source>
        <dbReference type="Pfam" id="PF00485"/>
    </source>
</evidence>
<dbReference type="Pfam" id="PF00485">
    <property type="entry name" value="PRK"/>
    <property type="match status" value="1"/>
</dbReference>
<dbReference type="EMBL" id="KZ851844">
    <property type="protein sequence ID" value="RDK47579.1"/>
    <property type="molecule type" value="Genomic_DNA"/>
</dbReference>
<keyword evidence="3" id="KW-1185">Reference proteome</keyword>
<feature type="domain" description="Phosphoribulokinase/uridine kinase" evidence="1">
    <location>
        <begin position="60"/>
        <end position="214"/>
    </location>
</feature>
<dbReference type="SUPFAM" id="SSF52540">
    <property type="entry name" value="P-loop containing nucleoside triphosphate hydrolases"/>
    <property type="match status" value="1"/>
</dbReference>
<accession>A0A370PZF9</accession>
<organism evidence="2 3">
    <name type="scientific">Aspergillus phoenicis ATCC 13157</name>
    <dbReference type="NCBI Taxonomy" id="1353007"/>
    <lineage>
        <taxon>Eukaryota</taxon>
        <taxon>Fungi</taxon>
        <taxon>Dikarya</taxon>
        <taxon>Ascomycota</taxon>
        <taxon>Pezizomycotina</taxon>
        <taxon>Eurotiomycetes</taxon>
        <taxon>Eurotiomycetidae</taxon>
        <taxon>Eurotiales</taxon>
        <taxon>Aspergillaceae</taxon>
        <taxon>Aspergillus</taxon>
    </lineage>
</organism>
<dbReference type="InterPro" id="IPR006083">
    <property type="entry name" value="PRK/URK"/>
</dbReference>
<reference evidence="2 3" key="1">
    <citation type="submission" date="2018-07" db="EMBL/GenBank/DDBJ databases">
        <title>Section-level genome sequencing of Aspergillus section Nigri to investigate inter- and intra-species variation.</title>
        <authorList>
            <consortium name="DOE Joint Genome Institute"/>
            <person name="Vesth T.C."/>
            <person name="Nybo J.L."/>
            <person name="Theobald S."/>
            <person name="Frisvad J.C."/>
            <person name="Larsen T.O."/>
            <person name="Nielsen K.F."/>
            <person name="Hoof J.B."/>
            <person name="Brandl J."/>
            <person name="Salamov A."/>
            <person name="Riley R."/>
            <person name="Gladden J.M."/>
            <person name="Phatale P."/>
            <person name="Nielsen M.T."/>
            <person name="Lyhne E.K."/>
            <person name="Kogle M.E."/>
            <person name="Strasser K."/>
            <person name="McDonnell E."/>
            <person name="Barry K."/>
            <person name="Clum A."/>
            <person name="Chen C."/>
            <person name="Nolan M."/>
            <person name="Sandor L."/>
            <person name="Kuo A."/>
            <person name="Lipzen A."/>
            <person name="Hainaut M."/>
            <person name="Drula E."/>
            <person name="Tsang A."/>
            <person name="Magnuson J.K."/>
            <person name="Henrissat B."/>
            <person name="Wiebenga A."/>
            <person name="Simmons B.A."/>
            <person name="Makela M.R."/>
            <person name="De vries R.P."/>
            <person name="Grigoriev I.V."/>
            <person name="Mortensen U.H."/>
            <person name="Baker S.E."/>
            <person name="Andersen M.R."/>
        </authorList>
    </citation>
    <scope>NUCLEOTIDE SEQUENCE [LARGE SCALE GENOMIC DNA]</scope>
    <source>
        <strain evidence="2 3">ATCC 13157</strain>
    </source>
</reference>
<dbReference type="GO" id="GO:0016301">
    <property type="term" value="F:kinase activity"/>
    <property type="evidence" value="ECO:0007669"/>
    <property type="project" value="UniProtKB-KW"/>
</dbReference>
<name>A0A370PZF9_ASPPH</name>
<keyword evidence="2" id="KW-0418">Kinase</keyword>
<evidence type="ECO:0000313" key="3">
    <source>
        <dbReference type="Proteomes" id="UP000254937"/>
    </source>
</evidence>
<dbReference type="AlphaFoldDB" id="A0A370PZF9"/>